<gene>
    <name evidence="2" type="ORF">COW36_11630</name>
</gene>
<evidence type="ECO:0000313" key="2">
    <source>
        <dbReference type="EMBL" id="PIW16744.1"/>
    </source>
</evidence>
<proteinExistence type="predicted"/>
<dbReference type="AlphaFoldDB" id="A0A2M7G4E6"/>
<dbReference type="EMBL" id="PFFQ01000036">
    <property type="protein sequence ID" value="PIW16744.1"/>
    <property type="molecule type" value="Genomic_DNA"/>
</dbReference>
<comment type="caution">
    <text evidence="2">The sequence shown here is derived from an EMBL/GenBank/DDBJ whole genome shotgun (WGS) entry which is preliminary data.</text>
</comment>
<evidence type="ECO:0000313" key="3">
    <source>
        <dbReference type="Proteomes" id="UP000231019"/>
    </source>
</evidence>
<evidence type="ECO:0000259" key="1">
    <source>
        <dbReference type="Pfam" id="PF15524"/>
    </source>
</evidence>
<dbReference type="Pfam" id="PF15524">
    <property type="entry name" value="Ntox17"/>
    <property type="match status" value="1"/>
</dbReference>
<name>A0A2M7G4E6_9BACT</name>
<dbReference type="Proteomes" id="UP000231019">
    <property type="component" value="Unassembled WGS sequence"/>
</dbReference>
<dbReference type="InterPro" id="IPR029117">
    <property type="entry name" value="Ntox17"/>
</dbReference>
<organism evidence="2 3">
    <name type="scientific">bacterium (Candidatus Blackallbacteria) CG17_big_fil_post_rev_8_21_14_2_50_48_46</name>
    <dbReference type="NCBI Taxonomy" id="2014261"/>
    <lineage>
        <taxon>Bacteria</taxon>
        <taxon>Candidatus Blackallbacteria</taxon>
    </lineage>
</organism>
<dbReference type="CDD" id="cd20745">
    <property type="entry name" value="FIX_RhsA_AHH_HNH-like"/>
    <property type="match status" value="1"/>
</dbReference>
<protein>
    <recommendedName>
        <fullName evidence="1">Novel toxin 17 domain-containing protein</fullName>
    </recommendedName>
</protein>
<reference evidence="2 3" key="1">
    <citation type="submission" date="2017-09" db="EMBL/GenBank/DDBJ databases">
        <title>Depth-based differentiation of microbial function through sediment-hosted aquifers and enrichment of novel symbionts in the deep terrestrial subsurface.</title>
        <authorList>
            <person name="Probst A.J."/>
            <person name="Ladd B."/>
            <person name="Jarett J.K."/>
            <person name="Geller-Mcgrath D.E."/>
            <person name="Sieber C.M."/>
            <person name="Emerson J.B."/>
            <person name="Anantharaman K."/>
            <person name="Thomas B.C."/>
            <person name="Malmstrom R."/>
            <person name="Stieglmeier M."/>
            <person name="Klingl A."/>
            <person name="Woyke T."/>
            <person name="Ryan C.M."/>
            <person name="Banfield J.F."/>
        </authorList>
    </citation>
    <scope>NUCLEOTIDE SEQUENCE [LARGE SCALE GENOMIC DNA]</scope>
    <source>
        <strain evidence="2">CG17_big_fil_post_rev_8_21_14_2_50_48_46</strain>
    </source>
</reference>
<accession>A0A2M7G4E6</accession>
<feature type="domain" description="Novel toxin 17" evidence="1">
    <location>
        <begin position="215"/>
        <end position="296"/>
    </location>
</feature>
<sequence length="297" mass="32433">MKQEALNIRNAILKDGKVDSNEQILLNKLTANSNSVRVSTTNTAGFEPNTLTFSGATGESKFILQELSQVGSRYEDIKPSEGMSWKRKLGLATDITGIIDPSPISDGISAGISISDGDWVGAGLSVASIFPYIGDAAAKPIKIFKELLENFPNIKRVIKSVDDIPRLFKNLEKLGPGIKNPTKVVNILNTMDNMHKAAANAYKNEKWLKAAKKFDLPTDGPIPFVPPKRWDANNPIKTPQNGFMDAFGNEWRKGPSRTAGETFEWDVIPKNKSSGIADLSRDGSHVNISLTGDVTHR</sequence>